<feature type="transmembrane region" description="Helical" evidence="6">
    <location>
        <begin position="143"/>
        <end position="168"/>
    </location>
</feature>
<dbReference type="PANTHER" id="PTHR31218">
    <property type="entry name" value="WAT1-RELATED PROTEIN"/>
    <property type="match status" value="1"/>
</dbReference>
<sequence>MIGFVHKQQPRDLGSQMTSLPLNYKIITYKTARNAHLRGAHVADVPPHVRSAHWSGGERRAHVGRRMWVGLTFAGKKAIETGMQNFSYVFYSNALTCLILLPAAFLIHRPPNRPPLTFSAVGGFLVLGILGFLAQVVGYAGVAYVSATVATAILNLIPGFTFVLAIIFGVEKLDNGQLAMWVKITGTLVSVLGAIIVTFYTGPAVIKMSHLSSVSPQHLLGQSSNWILGGFLMLIDSVLSALFITTQALILKKYSAVLIVMLAYCSIIVFLSFLASVIMEHDINAFSLQSKTRLLAILYSGFFGAGFQITIGAWCVKMKGPLFVAMFHPLGIVIAAILGVLFLGDVLYLGCLIGSTIIVIGFYSVMWGKSKEDKIVEVKSPLLQDNI</sequence>
<proteinExistence type="inferred from homology"/>
<dbReference type="Pfam" id="PF00892">
    <property type="entry name" value="EamA"/>
    <property type="match status" value="1"/>
</dbReference>
<feature type="transmembrane region" description="Helical" evidence="6">
    <location>
        <begin position="294"/>
        <end position="315"/>
    </location>
</feature>
<comment type="caution">
    <text evidence="8">The sequence shown here is derived from an EMBL/GenBank/DDBJ whole genome shotgun (WGS) entry which is preliminary data.</text>
</comment>
<keyword evidence="5 6" id="KW-0472">Membrane</keyword>
<comment type="subcellular location">
    <subcellularLocation>
        <location evidence="1 6">Membrane</location>
        <topology evidence="1 6">Multi-pass membrane protein</topology>
    </subcellularLocation>
</comment>
<keyword evidence="4 6" id="KW-1133">Transmembrane helix</keyword>
<dbReference type="AlphaFoldDB" id="A0A5N6LQP1"/>
<dbReference type="InterPro" id="IPR000620">
    <property type="entry name" value="EamA_dom"/>
</dbReference>
<evidence type="ECO:0000256" key="5">
    <source>
        <dbReference type="ARBA" id="ARBA00023136"/>
    </source>
</evidence>
<dbReference type="Proteomes" id="UP000326396">
    <property type="component" value="Linkage Group LG8"/>
</dbReference>
<dbReference type="SUPFAM" id="SSF103481">
    <property type="entry name" value="Multidrug resistance efflux transporter EmrE"/>
    <property type="match status" value="2"/>
</dbReference>
<dbReference type="GO" id="GO:0016020">
    <property type="term" value="C:membrane"/>
    <property type="evidence" value="ECO:0007669"/>
    <property type="project" value="UniProtKB-SubCell"/>
</dbReference>
<evidence type="ECO:0000313" key="8">
    <source>
        <dbReference type="EMBL" id="KAD2803916.1"/>
    </source>
</evidence>
<evidence type="ECO:0000256" key="6">
    <source>
        <dbReference type="RuleBase" id="RU363077"/>
    </source>
</evidence>
<evidence type="ECO:0000259" key="7">
    <source>
        <dbReference type="Pfam" id="PF00892"/>
    </source>
</evidence>
<reference evidence="8 9" key="1">
    <citation type="submission" date="2019-05" db="EMBL/GenBank/DDBJ databases">
        <title>Mikania micrantha, genome provides insights into the molecular mechanism of rapid growth.</title>
        <authorList>
            <person name="Liu B."/>
        </authorList>
    </citation>
    <scope>NUCLEOTIDE SEQUENCE [LARGE SCALE GENOMIC DNA]</scope>
    <source>
        <strain evidence="8">NLD-2019</strain>
        <tissue evidence="8">Leaf</tissue>
    </source>
</reference>
<accession>A0A5N6LQP1</accession>
<dbReference type="InterPro" id="IPR030184">
    <property type="entry name" value="WAT1-related"/>
</dbReference>
<evidence type="ECO:0000313" key="9">
    <source>
        <dbReference type="Proteomes" id="UP000326396"/>
    </source>
</evidence>
<feature type="transmembrane region" description="Helical" evidence="6">
    <location>
        <begin position="322"/>
        <end position="341"/>
    </location>
</feature>
<feature type="transmembrane region" description="Helical" evidence="6">
    <location>
        <begin position="116"/>
        <end position="137"/>
    </location>
</feature>
<dbReference type="GO" id="GO:0022857">
    <property type="term" value="F:transmembrane transporter activity"/>
    <property type="evidence" value="ECO:0007669"/>
    <property type="project" value="InterPro"/>
</dbReference>
<dbReference type="EMBL" id="SZYD01000018">
    <property type="protein sequence ID" value="KAD2803916.1"/>
    <property type="molecule type" value="Genomic_DNA"/>
</dbReference>
<evidence type="ECO:0000256" key="4">
    <source>
        <dbReference type="ARBA" id="ARBA00022989"/>
    </source>
</evidence>
<feature type="transmembrane region" description="Helical" evidence="6">
    <location>
        <begin position="180"/>
        <end position="206"/>
    </location>
</feature>
<feature type="transmembrane region" description="Helical" evidence="6">
    <location>
        <begin position="256"/>
        <end position="279"/>
    </location>
</feature>
<comment type="similarity">
    <text evidence="2 6">Belongs to the drug/metabolite transporter (DMT) superfamily. Plant drug/metabolite exporter (P-DME) (TC 2.A.7.4) family.</text>
</comment>
<dbReference type="InterPro" id="IPR037185">
    <property type="entry name" value="EmrE-like"/>
</dbReference>
<keyword evidence="9" id="KW-1185">Reference proteome</keyword>
<dbReference type="OrthoDB" id="1728340at2759"/>
<gene>
    <name evidence="8" type="ORF">E3N88_37293</name>
</gene>
<organism evidence="8 9">
    <name type="scientific">Mikania micrantha</name>
    <name type="common">bitter vine</name>
    <dbReference type="NCBI Taxonomy" id="192012"/>
    <lineage>
        <taxon>Eukaryota</taxon>
        <taxon>Viridiplantae</taxon>
        <taxon>Streptophyta</taxon>
        <taxon>Embryophyta</taxon>
        <taxon>Tracheophyta</taxon>
        <taxon>Spermatophyta</taxon>
        <taxon>Magnoliopsida</taxon>
        <taxon>eudicotyledons</taxon>
        <taxon>Gunneridae</taxon>
        <taxon>Pentapetalae</taxon>
        <taxon>asterids</taxon>
        <taxon>campanulids</taxon>
        <taxon>Asterales</taxon>
        <taxon>Asteraceae</taxon>
        <taxon>Asteroideae</taxon>
        <taxon>Heliantheae alliance</taxon>
        <taxon>Eupatorieae</taxon>
        <taxon>Mikania</taxon>
    </lineage>
</organism>
<feature type="transmembrane region" description="Helical" evidence="6">
    <location>
        <begin position="347"/>
        <end position="365"/>
    </location>
</feature>
<feature type="transmembrane region" description="Helical" evidence="6">
    <location>
        <begin position="226"/>
        <end position="244"/>
    </location>
</feature>
<name>A0A5N6LQP1_9ASTR</name>
<keyword evidence="3 6" id="KW-0812">Transmembrane</keyword>
<evidence type="ECO:0000256" key="3">
    <source>
        <dbReference type="ARBA" id="ARBA00022692"/>
    </source>
</evidence>
<evidence type="ECO:0000256" key="1">
    <source>
        <dbReference type="ARBA" id="ARBA00004141"/>
    </source>
</evidence>
<feature type="domain" description="EamA" evidence="7">
    <location>
        <begin position="67"/>
        <end position="198"/>
    </location>
</feature>
<protein>
    <recommendedName>
        <fullName evidence="6">WAT1-related protein</fullName>
    </recommendedName>
</protein>
<feature type="transmembrane region" description="Helical" evidence="6">
    <location>
        <begin position="88"/>
        <end position="107"/>
    </location>
</feature>
<evidence type="ECO:0000256" key="2">
    <source>
        <dbReference type="ARBA" id="ARBA00007635"/>
    </source>
</evidence>